<dbReference type="GeneID" id="24423451"/>
<sequence length="428" mass="48413">MYWHVIPSLQSALLHISFTLNRTPELNEHNSTIPGVVRLCNISNLHISRIIICIGEVIKILYISSHGTNGKIKSIQSFVISKSKHSNNSTITVYVTISFLIVGFWEGIEITSLNINQQIEYANINSKKELTLRCKNCDSEIAQFVDPIITQLPLTNNLNDIFCTECEFDIPILTEKTPRVNEIFLDIDYYVINNNNLILCNFHSSGCENCANLYHKYQSITSNPTVVLSGCSDTLSPRNLKIDKIKLYKGEFGYSGDNYGYYKYKKEFIIPLMPINHLLKLYIRQSDAPYTDEAISLIVTSRDIYLLPIVNSTNTRNITGTYNISETNNIDSSSSDQNIVIENDNNCYITDNLEEELIAEAKKIFDSVPPVIGKRVLWKLVSDASNNTTSTIALSNTSYNYLLENLIKFTITNPENQQSDLKTSAIPI</sequence>
<protein>
    <submittedName>
        <fullName evidence="1">Uncharacterized protein</fullName>
    </submittedName>
</protein>
<evidence type="ECO:0000313" key="2">
    <source>
        <dbReference type="Proteomes" id="UP000002899"/>
    </source>
</evidence>
<dbReference type="KEGG" id="bmic:BMR1_01G01895"/>
<reference evidence="1 2" key="3">
    <citation type="journal article" date="2016" name="Sci. Rep.">
        <title>Genome-wide diversity and gene expression profiling of Babesia microti isolates identify polymorphic genes that mediate host-pathogen interactions.</title>
        <authorList>
            <person name="Silva J.C."/>
            <person name="Cornillot E."/>
            <person name="McCracken C."/>
            <person name="Usmani-Brown S."/>
            <person name="Dwivedi A."/>
            <person name="Ifeonu O.O."/>
            <person name="Crabtree J."/>
            <person name="Gotia H.T."/>
            <person name="Virji A.Z."/>
            <person name="Reynes C."/>
            <person name="Colinge J."/>
            <person name="Kumar V."/>
            <person name="Lawres L."/>
            <person name="Pazzi J.E."/>
            <person name="Pablo J.V."/>
            <person name="Hung C."/>
            <person name="Brancato J."/>
            <person name="Kumari P."/>
            <person name="Orvis J."/>
            <person name="Tretina K."/>
            <person name="Chibucos M."/>
            <person name="Ott S."/>
            <person name="Sadzewicz L."/>
            <person name="Sengamalay N."/>
            <person name="Shetty A.C."/>
            <person name="Su Q."/>
            <person name="Tallon L."/>
            <person name="Fraser C.M."/>
            <person name="Frutos R."/>
            <person name="Molina D.M."/>
            <person name="Krause P.J."/>
            <person name="Ben Mamoun C."/>
        </authorList>
    </citation>
    <scope>NUCLEOTIDE SEQUENCE [LARGE SCALE GENOMIC DNA]</scope>
    <source>
        <strain evidence="1 2">RI</strain>
    </source>
</reference>
<dbReference type="EMBL" id="FO082871">
    <property type="protein sequence ID" value="SIO73335.1"/>
    <property type="molecule type" value="Genomic_DNA"/>
</dbReference>
<dbReference type="VEuPathDB" id="PiroplasmaDB:BMR1_01G01895"/>
<name>A0A1N6LWT8_BABMR</name>
<dbReference type="Proteomes" id="UP000002899">
    <property type="component" value="Chromosome I"/>
</dbReference>
<accession>A0A1N6LWT8</accession>
<dbReference type="RefSeq" id="XP_021337437.1">
    <property type="nucleotide sequence ID" value="XM_021482839.1"/>
</dbReference>
<organism evidence="1 2">
    <name type="scientific">Babesia microti (strain RI)</name>
    <dbReference type="NCBI Taxonomy" id="1133968"/>
    <lineage>
        <taxon>Eukaryota</taxon>
        <taxon>Sar</taxon>
        <taxon>Alveolata</taxon>
        <taxon>Apicomplexa</taxon>
        <taxon>Aconoidasida</taxon>
        <taxon>Piroplasmida</taxon>
        <taxon>Babesiidae</taxon>
        <taxon>Babesia</taxon>
    </lineage>
</organism>
<gene>
    <name evidence="1" type="ORF">BMR1_01G01895</name>
</gene>
<reference evidence="1 2" key="2">
    <citation type="journal article" date="2013" name="PLoS ONE">
        <title>Whole genome mapping and re-organization of the nuclear and mitochondrial genomes of Babesia microti isolates.</title>
        <authorList>
            <person name="Cornillot E."/>
            <person name="Dassouli A."/>
            <person name="Garg A."/>
            <person name="Pachikara N."/>
            <person name="Randazzo S."/>
            <person name="Depoix D."/>
            <person name="Carcy B."/>
            <person name="Delbecq S."/>
            <person name="Frutos R."/>
            <person name="Silva J.C."/>
            <person name="Sutton R."/>
            <person name="Krause P.J."/>
            <person name="Mamoun C.B."/>
        </authorList>
    </citation>
    <scope>NUCLEOTIDE SEQUENCE [LARGE SCALE GENOMIC DNA]</scope>
    <source>
        <strain evidence="1 2">RI</strain>
    </source>
</reference>
<evidence type="ECO:0000313" key="1">
    <source>
        <dbReference type="EMBL" id="SIO73335.1"/>
    </source>
</evidence>
<proteinExistence type="predicted"/>
<reference evidence="1 2" key="1">
    <citation type="journal article" date="2012" name="Nucleic Acids Res.">
        <title>Sequencing of the smallest Apicomplexan genome from the human pathogen Babesia microti.</title>
        <authorList>
            <person name="Cornillot E."/>
            <person name="Hadj-Kaddour K."/>
            <person name="Dassouli A."/>
            <person name="Noel B."/>
            <person name="Ranwez V."/>
            <person name="Vacherie B."/>
            <person name="Augagneur Y."/>
            <person name="Bres V."/>
            <person name="Duclos A."/>
            <person name="Randazzo S."/>
            <person name="Carcy B."/>
            <person name="Debierre-Grockiego F."/>
            <person name="Delbecq S."/>
            <person name="Moubri-Menage K."/>
            <person name="Shams-Eldin H."/>
            <person name="Usmani-Brown S."/>
            <person name="Bringaud F."/>
            <person name="Wincker P."/>
            <person name="Vivares C.P."/>
            <person name="Schwarz R.T."/>
            <person name="Schetters T.P."/>
            <person name="Krause P.J."/>
            <person name="Gorenflot A."/>
            <person name="Berry V."/>
            <person name="Barbe V."/>
            <person name="Ben Mamoun C."/>
        </authorList>
    </citation>
    <scope>NUCLEOTIDE SEQUENCE [LARGE SCALE GENOMIC DNA]</scope>
    <source>
        <strain evidence="1 2">RI</strain>
    </source>
</reference>
<keyword evidence="2" id="KW-1185">Reference proteome</keyword>
<dbReference type="AlphaFoldDB" id="A0A1N6LWT8"/>